<evidence type="ECO:0000313" key="8">
    <source>
        <dbReference type="Proteomes" id="UP000215694"/>
    </source>
</evidence>
<dbReference type="PANTHER" id="PTHR43673:SF10">
    <property type="entry name" value="NADH DEHYDROGENASE_NAD(P)H NITROREDUCTASE XCC3605-RELATED"/>
    <property type="match status" value="1"/>
</dbReference>
<keyword evidence="5" id="KW-0411">Iron-sulfur</keyword>
<dbReference type="EMBL" id="NOJY02000009">
    <property type="protein sequence ID" value="RDY28066.1"/>
    <property type="molecule type" value="Genomic_DNA"/>
</dbReference>
<dbReference type="PROSITE" id="PS51379">
    <property type="entry name" value="4FE4S_FER_2"/>
    <property type="match status" value="2"/>
</dbReference>
<dbReference type="InterPro" id="IPR000415">
    <property type="entry name" value="Nitroreductase-like"/>
</dbReference>
<dbReference type="CDD" id="cd02143">
    <property type="entry name" value="nitroreductase_FeS-like"/>
    <property type="match status" value="1"/>
</dbReference>
<dbReference type="InterPro" id="IPR029479">
    <property type="entry name" value="Nitroreductase"/>
</dbReference>
<comment type="similarity">
    <text evidence="1">Belongs to the nitroreductase family.</text>
</comment>
<protein>
    <submittedName>
        <fullName evidence="7">4Fe-4S dicluster domain-containing protein</fullName>
    </submittedName>
</protein>
<dbReference type="Pfam" id="PF00881">
    <property type="entry name" value="Nitroreductase"/>
    <property type="match status" value="1"/>
</dbReference>
<gene>
    <name evidence="7" type="ORF">CHL78_007120</name>
</gene>
<feature type="domain" description="4Fe-4S ferredoxin-type" evidence="6">
    <location>
        <begin position="1"/>
        <end position="29"/>
    </location>
</feature>
<organism evidence="7 8">
    <name type="scientific">Romboutsia weinsteinii</name>
    <dbReference type="NCBI Taxonomy" id="2020949"/>
    <lineage>
        <taxon>Bacteria</taxon>
        <taxon>Bacillati</taxon>
        <taxon>Bacillota</taxon>
        <taxon>Clostridia</taxon>
        <taxon>Peptostreptococcales</taxon>
        <taxon>Peptostreptococcaceae</taxon>
        <taxon>Romboutsia</taxon>
    </lineage>
</organism>
<dbReference type="GO" id="GO:0046872">
    <property type="term" value="F:metal ion binding"/>
    <property type="evidence" value="ECO:0007669"/>
    <property type="project" value="UniProtKB-KW"/>
</dbReference>
<dbReference type="Proteomes" id="UP000215694">
    <property type="component" value="Unassembled WGS sequence"/>
</dbReference>
<dbReference type="SUPFAM" id="SSF55469">
    <property type="entry name" value="FMN-dependent nitroreductase-like"/>
    <property type="match status" value="1"/>
</dbReference>
<reference evidence="7 8" key="1">
    <citation type="journal article" date="2017" name="Genome Announc.">
        <title>Draft Genome Sequence of Romboutsia weinsteinii sp. nov. Strain CCRI-19649(T) Isolated from Surface Water.</title>
        <authorList>
            <person name="Maheux A.F."/>
            <person name="Boudreau D.K."/>
            <person name="Berube E."/>
            <person name="Boissinot M."/>
            <person name="Cantin P."/>
            <person name="Raymond F."/>
            <person name="Corbeil J."/>
            <person name="Omar R.F."/>
            <person name="Bergeron M.G."/>
        </authorList>
    </citation>
    <scope>NUCLEOTIDE SEQUENCE [LARGE SCALE GENOMIC DNA]</scope>
    <source>
        <strain evidence="7 8">CCRI-19649</strain>
    </source>
</reference>
<accession>A0A371J5X2</accession>
<keyword evidence="2" id="KW-0479">Metal-binding</keyword>
<evidence type="ECO:0000259" key="6">
    <source>
        <dbReference type="PROSITE" id="PS51379"/>
    </source>
</evidence>
<dbReference type="Gene3D" id="3.40.109.10">
    <property type="entry name" value="NADH Oxidase"/>
    <property type="match status" value="1"/>
</dbReference>
<dbReference type="PROSITE" id="PS00198">
    <property type="entry name" value="4FE4S_FER_1"/>
    <property type="match status" value="1"/>
</dbReference>
<dbReference type="OrthoDB" id="368873at2"/>
<dbReference type="InterPro" id="IPR017900">
    <property type="entry name" value="4Fe4S_Fe_S_CS"/>
</dbReference>
<keyword evidence="3" id="KW-0560">Oxidoreductase</keyword>
<name>A0A371J5X2_9FIRM</name>
<dbReference type="Gene3D" id="3.30.70.20">
    <property type="match status" value="1"/>
</dbReference>
<dbReference type="Pfam" id="PF13237">
    <property type="entry name" value="Fer4_10"/>
    <property type="match status" value="1"/>
</dbReference>
<dbReference type="RefSeq" id="WP_094369091.1">
    <property type="nucleotide sequence ID" value="NZ_NOJY02000009.1"/>
</dbReference>
<evidence type="ECO:0000256" key="2">
    <source>
        <dbReference type="ARBA" id="ARBA00022723"/>
    </source>
</evidence>
<keyword evidence="8" id="KW-1185">Reference proteome</keyword>
<dbReference type="GO" id="GO:0016491">
    <property type="term" value="F:oxidoreductase activity"/>
    <property type="evidence" value="ECO:0007669"/>
    <property type="project" value="UniProtKB-KW"/>
</dbReference>
<keyword evidence="4" id="KW-0408">Iron</keyword>
<sequence>MMIVDKDKCIGCGLCIKDCFVRDIEIQDNKAHIKNKTCMKCGHCIAICPKHAVSTDEYSMDDVKEYKKEDFNIDADKLLNFIKFRRTIRQFKNKDVENKKLAKIIEAGRFTQTGGNLQNVSYIVVKDNINELKEMVIETLKNMGEYVLKNSTPENKQIEKYAKMWLRMHKAYKEDPKKNDMLFFNAPAVVLVVSDSDVNGALASSNMELMTNALDLGTFFSGFLVRAAQSNKHINDYLGIEEGKKIVTCMVIGYPDTKYSRTVPRKDADITWK</sequence>
<comment type="caution">
    <text evidence="7">The sequence shown here is derived from an EMBL/GenBank/DDBJ whole genome shotgun (WGS) entry which is preliminary data.</text>
</comment>
<dbReference type="GO" id="GO:0051536">
    <property type="term" value="F:iron-sulfur cluster binding"/>
    <property type="evidence" value="ECO:0007669"/>
    <property type="project" value="UniProtKB-KW"/>
</dbReference>
<evidence type="ECO:0000256" key="1">
    <source>
        <dbReference type="ARBA" id="ARBA00007118"/>
    </source>
</evidence>
<dbReference type="PANTHER" id="PTHR43673">
    <property type="entry name" value="NAD(P)H NITROREDUCTASE YDGI-RELATED"/>
    <property type="match status" value="1"/>
</dbReference>
<evidence type="ECO:0000313" key="7">
    <source>
        <dbReference type="EMBL" id="RDY28066.1"/>
    </source>
</evidence>
<proteinExistence type="inferred from homology"/>
<dbReference type="AlphaFoldDB" id="A0A371J5X2"/>
<evidence type="ECO:0000256" key="3">
    <source>
        <dbReference type="ARBA" id="ARBA00023002"/>
    </source>
</evidence>
<feature type="domain" description="4Fe-4S ferredoxin-type" evidence="6">
    <location>
        <begin position="30"/>
        <end position="58"/>
    </location>
</feature>
<dbReference type="SUPFAM" id="SSF54862">
    <property type="entry name" value="4Fe-4S ferredoxins"/>
    <property type="match status" value="1"/>
</dbReference>
<evidence type="ECO:0000256" key="4">
    <source>
        <dbReference type="ARBA" id="ARBA00023004"/>
    </source>
</evidence>
<dbReference type="InterPro" id="IPR017896">
    <property type="entry name" value="4Fe4S_Fe-S-bd"/>
</dbReference>
<evidence type="ECO:0000256" key="5">
    <source>
        <dbReference type="ARBA" id="ARBA00023014"/>
    </source>
</evidence>